<feature type="compositionally biased region" description="Polar residues" evidence="3">
    <location>
        <begin position="2103"/>
        <end position="2118"/>
    </location>
</feature>
<dbReference type="Pfam" id="PF16687">
    <property type="entry name" value="ELYS-bb"/>
    <property type="match status" value="1"/>
</dbReference>
<sequence length="2274" mass="251956">MRDLTAQVTSSLLQFPEVTIQALGEDEITLDSVLFGKFSGGRNGLAWLACGPQLEVVNSLTGERLSAYRFSGVHEQPPIVRVVKEFSWQKRTGLLVGLEEGEGSVLCLYDLGISRVVKAVVLPGRVTAIEPITNHGGASVSTQHLHQGLRWLFGVAAVATDVGHLLLVDLCLDDLSCSQNEIEASDLEVFTRISAAVPQRRDTVTREGRHLSFQLQNPSGTSIPTLCYISRSNQLAVGFSDGYLSLWNMKTLKREYHSQLEGGRIPVYAITFQEPENDPRNCCYLWAVQSTQESEGDVVSLHLLQLAFGDRKRLASGQVLYEGLEYCDERYSLDVTGGIFPLRGQTTNTRLLSCQTVEKFHNHVDREDSINEAISPDTSVSIFSWQVNTYGPGKPSTYLGVFDINRWYHAQMPDSLRPEEFLVDCPYFALWSLDAVVSMTSPNLILDILVHERSLSRGVPPSYPPPEQFFNPSTYNFDGTCLLNSGVVHMTCTGVQKETLNFLKRSGPSISEAIHESYNRCLVAGLLSPRLVDVQPSSLSQEEQLEAILSAAVQTGSLELLTGCIKHWTSEEQPSSAANLRFVLQWTWNKVIYTKAEFDQICVPLFDGSCNFIDPQALQSLQHCQLLLSNLSTVLNCFLTEAQELTEKGFADLTNKHMVTSLISLYAQVVAWFCRSSLLPEGLDDDMHLSRPFYNYPLIQNYYTAHRQKLERLSRGKWDSDCLMIDGLVSQLGDQVERLWQRDEGGTGKYPPASLHALLDVYLLEGVEESYKHAITIYLLLDIMHSFPNKTETSIDSFPTAFAIPWGLVKLIQGFWLLDHNDYESALALLFHPATIKSVSWQHMRVLQSLMCQGEHRRALRYIQMMKPPVSSSSEVRLFLTVLLSNRCLVEAWGLLQQHTTKLNMEELLKHMYEICQEMGLMEDLLKLPFTETEQECLEKFLQTNAGVQSREFLLVHHLQRANYIPALQLHQSMKVNPTNDRDPHLRERAVARNSILDQYGKILPRVQRKLAVERAKPYCLHSSVLREVSRPKPLSTVTKQTNAGNVHTRATFISNVLSKIGEVWVGNEQKPSFSQYDSPRVTEPPVLTHPIPDAELPGAFIGTPATKFSQKCSRLLDLVVHPVPSCSAAQGGCWQSPCGASASFMASSPLKSNLHSSISQRNFSGASQLNLLETPLVVKRAKVLATSASTSAFPGFTPQSILRSSLRTTPLATPSASPGRSVTPPLRAKESRISFREENSKARGTAGVTENDKALTGASSEHYQGVVEDVWSESRGKTSLFILSDPEDDRAEMEESSESIPGDGLEKRVVSKENSNFSARSDETTLEYHDAKSADDFEDDVIFIATKPANSSTEETGGFQELEKEADSEMVEDKSFQIQQPHSSELRREAGFVEESSVGCFTLPEDDKLVFTAAEAATVGTSNEGETNHQESKNSSSLEEKAIPVATNPQLSESPEADSESVISVLDSENVASSHSENHGEGKCVDLPKEHNLEAAEAEENVHFLQEETTVSNNLPKTEEMNVIEDSTVKAQTSEAAPEPSPYSELHPSGNLQCHYDTIEQRFACDLPDNRDGECDAAEGDGEFFISQSNFTLVLEGEEGEADMGDPALVDASKLAGTTTEERPVNNLGNAENQEHVTNSVSTVTSDQESQNIAESLPYVPEPIKAAIAENLLDVIKDTRSKEFTSEVVDQSFHESIGKKVTRFQKAKAALATVPEGVEDETSRHQVEYVVTPRTRTRRQLSRNLIIPSAGVPQLLKTDEPVLFGLSPRRSTRRTKAASETSSLQTEENAQDEQIPVTPVTPRRGRKPKQPNLEKVESSHSSSGPVLSVSTQSIAVTPRRGLRRAKEAASELLEEANEEASLAEGSIIASANSKRTRGGKSSVGDQETAETYADHTIKAAVSPSRSARKPKSINLQFTRSVVKDQEVQPSDELLLPVPTKRGRRRKLSSAEVSENSELDVSTSSLPQTEFKLPVTPRRSARKQAQSLLAATESLSTQEDIHSGGKVEILDTPRRRTRRTPHAPPEKTDTHEQTPTQPNEESTTPRTTVRTGRRGRKRRSVFEEESLPQGPGGSPLLLEDINPSGRGETPRTLTDRMTRTRSRNTATRQKLSAEENQSFLFSPPLTKLTKKAGKDDYPVQLKDLDLDLSSQFVFSPPLLRSRSKNVSSISQIVKEPELPTKEEEDAKSVESVGKQKIKRVGTAESKMKKASKTTRKGSWSPPPVEIKFISPFGSPVDGTKSKQKETSDTAEKNLRKNKTRLSNFPKPVVRRKML</sequence>
<feature type="compositionally biased region" description="Polar residues" evidence="3">
    <location>
        <begin position="1209"/>
        <end position="1221"/>
    </location>
</feature>
<proteinExistence type="predicted"/>
<feature type="region of interest" description="Disordered" evidence="3">
    <location>
        <begin position="1767"/>
        <end position="2118"/>
    </location>
</feature>
<evidence type="ECO:0000256" key="3">
    <source>
        <dbReference type="SAM" id="MobiDB-lite"/>
    </source>
</evidence>
<dbReference type="PANTHER" id="PTHR21583:SF8">
    <property type="entry name" value="PROTEIN ELYS"/>
    <property type="match status" value="1"/>
</dbReference>
<feature type="compositionally biased region" description="Polar residues" evidence="3">
    <location>
        <begin position="2033"/>
        <end position="2042"/>
    </location>
</feature>
<dbReference type="Proteomes" id="UP000053872">
    <property type="component" value="Unassembled WGS sequence"/>
</dbReference>
<evidence type="ECO:0000313" key="7">
    <source>
        <dbReference type="Proteomes" id="UP000053872"/>
    </source>
</evidence>
<dbReference type="GO" id="GO:0005634">
    <property type="term" value="C:nucleus"/>
    <property type="evidence" value="ECO:0007669"/>
    <property type="project" value="UniProtKB-SubCell"/>
</dbReference>
<name>A0A2I0LKT3_COLLI</name>
<feature type="compositionally biased region" description="Low complexity" evidence="3">
    <location>
        <begin position="1820"/>
        <end position="1834"/>
    </location>
</feature>
<dbReference type="EMBL" id="AKCR02000236">
    <property type="protein sequence ID" value="PKK18040.1"/>
    <property type="molecule type" value="Genomic_DNA"/>
</dbReference>
<dbReference type="SUPFAM" id="SSF50978">
    <property type="entry name" value="WD40 repeat-like"/>
    <property type="match status" value="1"/>
</dbReference>
<dbReference type="STRING" id="8932.A0A2I0LKT3"/>
<keyword evidence="7" id="KW-1185">Reference proteome</keyword>
<evidence type="ECO:0000256" key="1">
    <source>
        <dbReference type="ARBA" id="ARBA00004123"/>
    </source>
</evidence>
<feature type="compositionally biased region" description="Polar residues" evidence="3">
    <location>
        <begin position="1951"/>
        <end position="1968"/>
    </location>
</feature>
<dbReference type="InterPro" id="IPR036322">
    <property type="entry name" value="WD40_repeat_dom_sf"/>
</dbReference>
<dbReference type="Pfam" id="PF13934">
    <property type="entry name" value="ELYS"/>
    <property type="match status" value="1"/>
</dbReference>
<evidence type="ECO:0000256" key="2">
    <source>
        <dbReference type="ARBA" id="ARBA00023242"/>
    </source>
</evidence>
<dbReference type="KEGG" id="clv:102084908"/>
<feature type="compositionally biased region" description="Basic and acidic residues" evidence="3">
    <location>
        <begin position="1362"/>
        <end position="1376"/>
    </location>
</feature>
<keyword evidence="2" id="KW-0539">Nucleus</keyword>
<feature type="compositionally biased region" description="Basic and acidic residues" evidence="3">
    <location>
        <begin position="2174"/>
        <end position="2188"/>
    </location>
</feature>
<feature type="region of interest" description="Disordered" evidence="3">
    <location>
        <begin position="1419"/>
        <end position="1463"/>
    </location>
</feature>
<feature type="compositionally biased region" description="Polar residues" evidence="3">
    <location>
        <begin position="1779"/>
        <end position="1789"/>
    </location>
</feature>
<dbReference type="InterPro" id="IPR032040">
    <property type="entry name" value="ELYS-bb"/>
</dbReference>
<feature type="compositionally biased region" description="Basic and acidic residues" evidence="3">
    <location>
        <begin position="1427"/>
        <end position="1443"/>
    </location>
</feature>
<feature type="domain" description="ELYS beta-propeller" evidence="5">
    <location>
        <begin position="1"/>
        <end position="489"/>
    </location>
</feature>
<feature type="region of interest" description="Disordered" evidence="3">
    <location>
        <begin position="2174"/>
        <end position="2274"/>
    </location>
</feature>
<accession>A0A2I0LKT3</accession>
<organism evidence="6 7">
    <name type="scientific">Columba livia</name>
    <name type="common">Rock dove</name>
    <dbReference type="NCBI Taxonomy" id="8932"/>
    <lineage>
        <taxon>Eukaryota</taxon>
        <taxon>Metazoa</taxon>
        <taxon>Chordata</taxon>
        <taxon>Craniata</taxon>
        <taxon>Vertebrata</taxon>
        <taxon>Euteleostomi</taxon>
        <taxon>Archelosauria</taxon>
        <taxon>Archosauria</taxon>
        <taxon>Dinosauria</taxon>
        <taxon>Saurischia</taxon>
        <taxon>Theropoda</taxon>
        <taxon>Coelurosauria</taxon>
        <taxon>Aves</taxon>
        <taxon>Neognathae</taxon>
        <taxon>Neoaves</taxon>
        <taxon>Columbimorphae</taxon>
        <taxon>Columbiformes</taxon>
        <taxon>Columbidae</taxon>
        <taxon>Columba</taxon>
    </lineage>
</organism>
<reference evidence="6 7" key="1">
    <citation type="journal article" date="2013" name="Science">
        <title>Genomic diversity and evolution of the head crest in the rock pigeon.</title>
        <authorList>
            <person name="Shapiro M.D."/>
            <person name="Kronenberg Z."/>
            <person name="Li C."/>
            <person name="Domyan E.T."/>
            <person name="Pan H."/>
            <person name="Campbell M."/>
            <person name="Tan H."/>
            <person name="Huff C.D."/>
            <person name="Hu H."/>
            <person name="Vickrey A.I."/>
            <person name="Nielsen S.C."/>
            <person name="Stringham S.A."/>
            <person name="Hu H."/>
            <person name="Willerslev E."/>
            <person name="Gilbert M.T."/>
            <person name="Yandell M."/>
            <person name="Zhang G."/>
            <person name="Wang J."/>
        </authorList>
    </citation>
    <scope>NUCLEOTIDE SEQUENCE [LARGE SCALE GENOMIC DNA]</scope>
    <source>
        <tissue evidence="6">Blood</tissue>
    </source>
</reference>
<evidence type="ECO:0000259" key="4">
    <source>
        <dbReference type="Pfam" id="PF13934"/>
    </source>
</evidence>
<evidence type="ECO:0000259" key="5">
    <source>
        <dbReference type="Pfam" id="PF16687"/>
    </source>
</evidence>
<feature type="compositionally biased region" description="Basic and acidic residues" evidence="3">
    <location>
        <begin position="2239"/>
        <end position="2254"/>
    </location>
</feature>
<comment type="subcellular location">
    <subcellularLocation>
        <location evidence="1">Nucleus</location>
    </subcellularLocation>
</comment>
<gene>
    <name evidence="6" type="ORF">A306_00014561</name>
</gene>
<feature type="compositionally biased region" description="Basic and acidic residues" evidence="3">
    <location>
        <begin position="1999"/>
        <end position="2014"/>
    </location>
</feature>
<feature type="compositionally biased region" description="Polar residues" evidence="3">
    <location>
        <begin position="1983"/>
        <end position="1998"/>
    </location>
</feature>
<feature type="region of interest" description="Disordered" evidence="3">
    <location>
        <begin position="1351"/>
        <end position="1389"/>
    </location>
</feature>
<evidence type="ECO:0000313" key="6">
    <source>
        <dbReference type="EMBL" id="PKK18040.1"/>
    </source>
</evidence>
<feature type="domain" description="ELYS-like" evidence="4">
    <location>
        <begin position="722"/>
        <end position="944"/>
    </location>
</feature>
<dbReference type="PANTHER" id="PTHR21583">
    <property type="entry name" value="ELYS PROTEIN"/>
    <property type="match status" value="1"/>
</dbReference>
<protein>
    <submittedName>
        <fullName evidence="6">Protein ELYS</fullName>
    </submittedName>
</protein>
<dbReference type="InterPro" id="IPR025151">
    <property type="entry name" value="ELYS_dom"/>
</dbReference>
<feature type="region of interest" description="Disordered" evidence="3">
    <location>
        <begin position="1209"/>
        <end position="1228"/>
    </location>
</feature>
<dbReference type="InterPro" id="IPR052620">
    <property type="entry name" value="ELYS/MEL-28_NucAsmblyFactor"/>
</dbReference>
<dbReference type="InParanoid" id="A0A2I0LKT3"/>
<comment type="caution">
    <text evidence="6">The sequence shown here is derived from an EMBL/GenBank/DDBJ whole genome shotgun (WGS) entry which is preliminary data.</text>
</comment>